<evidence type="ECO:0000313" key="2">
    <source>
        <dbReference type="EMBL" id="MBB5255215.1"/>
    </source>
</evidence>
<name>A0A650CKL5_SULOH</name>
<evidence type="ECO:0000313" key="3">
    <source>
        <dbReference type="EMBL" id="QGR18235.1"/>
    </source>
</evidence>
<dbReference type="Proteomes" id="UP000582213">
    <property type="component" value="Unassembled WGS sequence"/>
</dbReference>
<keyword evidence="4" id="KW-1185">Reference proteome</keyword>
<dbReference type="KEGG" id="soh:D1869_14340"/>
<evidence type="ECO:0000256" key="1">
    <source>
        <dbReference type="SAM" id="Phobius"/>
    </source>
</evidence>
<keyword evidence="1" id="KW-1133">Transmembrane helix</keyword>
<protein>
    <submittedName>
        <fullName evidence="3">Uncharacterized protein</fullName>
    </submittedName>
</protein>
<reference evidence="2 5" key="2">
    <citation type="submission" date="2020-08" db="EMBL/GenBank/DDBJ databases">
        <title>Genomic Encyclopedia of Type Strains, Phase IV (KMG-IV): sequencing the most valuable type-strain genomes for metagenomic binning, comparative biology and taxonomic classification.</title>
        <authorList>
            <person name="Goeker M."/>
        </authorList>
    </citation>
    <scope>NUCLEOTIDE SEQUENCE [LARGE SCALE GENOMIC DNA]</scope>
    <source>
        <strain evidence="2 5">DSM 12421</strain>
    </source>
</reference>
<proteinExistence type="predicted"/>
<sequence length="69" mass="7881">MSLPSYTIPPNFTQINFNQTVVQPTPTSEPITAILASLGIFFSSLLFLFLTFYFSPELKSFVRKLFKRS</sequence>
<dbReference type="EMBL" id="JACHFY010000052">
    <property type="protein sequence ID" value="MBB5255215.1"/>
    <property type="molecule type" value="Genomic_DNA"/>
</dbReference>
<keyword evidence="1" id="KW-0812">Transmembrane</keyword>
<gene>
    <name evidence="3" type="ORF">D1869_14340</name>
    <name evidence="2" type="ORF">HNQ62_002990</name>
</gene>
<evidence type="ECO:0000313" key="4">
    <source>
        <dbReference type="Proteomes" id="UP000427373"/>
    </source>
</evidence>
<dbReference type="RefSeq" id="WP_156015725.1">
    <property type="nucleotide sequence ID" value="NZ_CP045484.1"/>
</dbReference>
<keyword evidence="1" id="KW-0472">Membrane</keyword>
<dbReference type="AlphaFoldDB" id="A0A650CKL5"/>
<evidence type="ECO:0000313" key="5">
    <source>
        <dbReference type="Proteomes" id="UP000582213"/>
    </source>
</evidence>
<feature type="transmembrane region" description="Helical" evidence="1">
    <location>
        <begin position="31"/>
        <end position="54"/>
    </location>
</feature>
<accession>A0A650CKL5</accession>
<dbReference type="Proteomes" id="UP000427373">
    <property type="component" value="Chromosome"/>
</dbReference>
<dbReference type="GeneID" id="42802447"/>
<dbReference type="EMBL" id="CP045484">
    <property type="protein sequence ID" value="QGR18235.1"/>
    <property type="molecule type" value="Genomic_DNA"/>
</dbReference>
<organism evidence="3 4">
    <name type="scientific">Sulfurisphaera ohwakuensis</name>
    <dbReference type="NCBI Taxonomy" id="69656"/>
    <lineage>
        <taxon>Archaea</taxon>
        <taxon>Thermoproteota</taxon>
        <taxon>Thermoprotei</taxon>
        <taxon>Sulfolobales</taxon>
        <taxon>Sulfolobaceae</taxon>
        <taxon>Sulfurisphaera</taxon>
    </lineage>
</organism>
<reference evidence="3 4" key="1">
    <citation type="submission" date="2019-10" db="EMBL/GenBank/DDBJ databases">
        <title>Genome Sequences from Six Type Strain Members of the Archaeal Family Sulfolobaceae: Acidianus ambivalens, Acidianus infernus, Metallosphaera prunae, Stygiolobus azoricus, Sulfolobus metallicus, and Sulfurisphaera ohwakuensis.</title>
        <authorList>
            <person name="Counts J.A."/>
            <person name="Kelly R.M."/>
        </authorList>
    </citation>
    <scope>NUCLEOTIDE SEQUENCE [LARGE SCALE GENOMIC DNA]</scope>
    <source>
        <strain evidence="3 4">TA-1</strain>
    </source>
</reference>